<reference evidence="10 11" key="1">
    <citation type="submission" date="2016-07" db="EMBL/GenBank/DDBJ databases">
        <title>Pervasive Adenine N6-methylation of Active Genes in Fungi.</title>
        <authorList>
            <consortium name="DOE Joint Genome Institute"/>
            <person name="Mondo S.J."/>
            <person name="Dannebaum R.O."/>
            <person name="Kuo R.C."/>
            <person name="Labutti K."/>
            <person name="Haridas S."/>
            <person name="Kuo A."/>
            <person name="Salamov A."/>
            <person name="Ahrendt S.R."/>
            <person name="Lipzen A."/>
            <person name="Sullivan W."/>
            <person name="Andreopoulos W.B."/>
            <person name="Clum A."/>
            <person name="Lindquist E."/>
            <person name="Daum C."/>
            <person name="Ramamoorthy G.K."/>
            <person name="Gryganskyi A."/>
            <person name="Culley D."/>
            <person name="Magnuson J.K."/>
            <person name="James T.Y."/>
            <person name="O'Malley M.A."/>
            <person name="Stajich J.E."/>
            <person name="Spatafora J.W."/>
            <person name="Visel A."/>
            <person name="Grigoriev I.V."/>
        </authorList>
    </citation>
    <scope>NUCLEOTIDE SEQUENCE [LARGE SCALE GENOMIC DNA]</scope>
    <source>
        <strain evidence="10 11">NRRL 3301</strain>
    </source>
</reference>
<feature type="transmembrane region" description="Helical" evidence="8">
    <location>
        <begin position="310"/>
        <end position="330"/>
    </location>
</feature>
<evidence type="ECO:0000256" key="2">
    <source>
        <dbReference type="ARBA" id="ARBA00009045"/>
    </source>
</evidence>
<dbReference type="GO" id="GO:0016020">
    <property type="term" value="C:membrane"/>
    <property type="evidence" value="ECO:0007669"/>
    <property type="project" value="UniProtKB-SubCell"/>
</dbReference>
<dbReference type="SUPFAM" id="SSF144091">
    <property type="entry name" value="Rhomboid-like"/>
    <property type="match status" value="1"/>
</dbReference>
<evidence type="ECO:0000313" key="10">
    <source>
        <dbReference type="EMBL" id="ORX57535.1"/>
    </source>
</evidence>
<dbReference type="Pfam" id="PF01694">
    <property type="entry name" value="Rhomboid"/>
    <property type="match status" value="1"/>
</dbReference>
<dbReference type="InterPro" id="IPR035952">
    <property type="entry name" value="Rhomboid-like_sf"/>
</dbReference>
<dbReference type="AlphaFoldDB" id="A0A1X2GN45"/>
<dbReference type="OrthoDB" id="10260614at2759"/>
<feature type="region of interest" description="Disordered" evidence="7">
    <location>
        <begin position="37"/>
        <end position="61"/>
    </location>
</feature>
<feature type="compositionally biased region" description="Low complexity" evidence="7">
    <location>
        <begin position="38"/>
        <end position="61"/>
    </location>
</feature>
<organism evidence="10 11">
    <name type="scientific">Hesseltinella vesiculosa</name>
    <dbReference type="NCBI Taxonomy" id="101127"/>
    <lineage>
        <taxon>Eukaryota</taxon>
        <taxon>Fungi</taxon>
        <taxon>Fungi incertae sedis</taxon>
        <taxon>Mucoromycota</taxon>
        <taxon>Mucoromycotina</taxon>
        <taxon>Mucoromycetes</taxon>
        <taxon>Mucorales</taxon>
        <taxon>Cunninghamellaceae</taxon>
        <taxon>Hesseltinella</taxon>
    </lineage>
</organism>
<keyword evidence="6 8" id="KW-0472">Membrane</keyword>
<keyword evidence="11" id="KW-1185">Reference proteome</keyword>
<accession>A0A1X2GN45</accession>
<evidence type="ECO:0000256" key="5">
    <source>
        <dbReference type="ARBA" id="ARBA00022989"/>
    </source>
</evidence>
<evidence type="ECO:0000256" key="7">
    <source>
        <dbReference type="SAM" id="MobiDB-lite"/>
    </source>
</evidence>
<dbReference type="Gene3D" id="1.20.1540.10">
    <property type="entry name" value="Rhomboid-like"/>
    <property type="match status" value="1"/>
</dbReference>
<dbReference type="InterPro" id="IPR050925">
    <property type="entry name" value="Rhomboid_protease_S54"/>
</dbReference>
<evidence type="ECO:0000256" key="8">
    <source>
        <dbReference type="SAM" id="Phobius"/>
    </source>
</evidence>
<dbReference type="PANTHER" id="PTHR43731:SF14">
    <property type="entry name" value="PRESENILIN-ASSOCIATED RHOMBOID-LIKE PROTEIN, MITOCHONDRIAL"/>
    <property type="match status" value="1"/>
</dbReference>
<feature type="transmembrane region" description="Helical" evidence="8">
    <location>
        <begin position="194"/>
        <end position="216"/>
    </location>
</feature>
<dbReference type="EMBL" id="MCGT01000008">
    <property type="protein sequence ID" value="ORX57535.1"/>
    <property type="molecule type" value="Genomic_DNA"/>
</dbReference>
<dbReference type="Proteomes" id="UP000242146">
    <property type="component" value="Unassembled WGS sequence"/>
</dbReference>
<comment type="subcellular location">
    <subcellularLocation>
        <location evidence="1">Membrane</location>
        <topology evidence="1">Multi-pass membrane protein</topology>
    </subcellularLocation>
</comment>
<comment type="similarity">
    <text evidence="2">Belongs to the peptidase S54 family.</text>
</comment>
<dbReference type="STRING" id="101127.A0A1X2GN45"/>
<evidence type="ECO:0000256" key="4">
    <source>
        <dbReference type="ARBA" id="ARBA00022801"/>
    </source>
</evidence>
<evidence type="ECO:0000256" key="1">
    <source>
        <dbReference type="ARBA" id="ARBA00004141"/>
    </source>
</evidence>
<feature type="transmembrane region" description="Helical" evidence="8">
    <location>
        <begin position="277"/>
        <end position="298"/>
    </location>
</feature>
<evidence type="ECO:0000256" key="6">
    <source>
        <dbReference type="ARBA" id="ARBA00023136"/>
    </source>
</evidence>
<keyword evidence="5 8" id="KW-1133">Transmembrane helix</keyword>
<keyword evidence="3 8" id="KW-0812">Transmembrane</keyword>
<feature type="region of interest" description="Disordered" evidence="7">
    <location>
        <begin position="147"/>
        <end position="171"/>
    </location>
</feature>
<gene>
    <name evidence="10" type="ORF">DM01DRAFT_1382072</name>
</gene>
<evidence type="ECO:0000313" key="11">
    <source>
        <dbReference type="Proteomes" id="UP000242146"/>
    </source>
</evidence>
<keyword evidence="4" id="KW-0378">Hydrolase</keyword>
<dbReference type="GO" id="GO:0004252">
    <property type="term" value="F:serine-type endopeptidase activity"/>
    <property type="evidence" value="ECO:0007669"/>
    <property type="project" value="InterPro"/>
</dbReference>
<comment type="caution">
    <text evidence="10">The sequence shown here is derived from an EMBL/GenBank/DDBJ whole genome shotgun (WGS) entry which is preliminary data.</text>
</comment>
<protein>
    <recommendedName>
        <fullName evidence="9">Peptidase S54 rhomboid domain-containing protein</fullName>
    </recommendedName>
</protein>
<feature type="domain" description="Peptidase S54 rhomboid" evidence="9">
    <location>
        <begin position="238"/>
        <end position="380"/>
    </location>
</feature>
<name>A0A1X2GN45_9FUNG</name>
<dbReference type="PANTHER" id="PTHR43731">
    <property type="entry name" value="RHOMBOID PROTEASE"/>
    <property type="match status" value="1"/>
</dbReference>
<evidence type="ECO:0000256" key="3">
    <source>
        <dbReference type="ARBA" id="ARBA00022692"/>
    </source>
</evidence>
<proteinExistence type="inferred from homology"/>
<feature type="transmembrane region" description="Helical" evidence="8">
    <location>
        <begin position="76"/>
        <end position="96"/>
    </location>
</feature>
<evidence type="ECO:0000259" key="9">
    <source>
        <dbReference type="Pfam" id="PF01694"/>
    </source>
</evidence>
<sequence>MLNTMWRLSCPFRATVMRCHSLKRLVKPSCPSIRNIRPSHAYTTSPTSSPSPVSSASMVTTPIPPSPTPSIGIWKFYLAPTVFALMTVSGTFLMAASQYERHETLSWRQKQFVRDQLRKKLHNIDEDTLVAAQWRSEHDKHHQYLDASADRPSTSHHPADEPPPSSATPSTLHARWHDWTHQARRWWQEQTQSPAHRTVVCLIGVNAVVFVGWRVLPASFMLRWFTYQPMLSVGPRTINLITSTFSHRSFLHLSVNTVALWTLGASLHEFLGRHQFLAFYVSSGITSTLVSHLVWLSLLRRFCSIAGPRMGANAALYACLAALITLHPSAPFPFFPQLQNDQALSAFLATDVAGILLNWPMLDHCGNIAGAGFGLTYMMYGQEKMWIPLVRKIRDIRERNQRNGRGPTGPPTTVIDLPAPQFPWMRRIAKDS</sequence>
<dbReference type="InterPro" id="IPR022764">
    <property type="entry name" value="Peptidase_S54_rhomboid_dom"/>
</dbReference>